<dbReference type="RefSeq" id="WP_197432809.1">
    <property type="nucleotide sequence ID" value="NZ_JBHSLU010000032.1"/>
</dbReference>
<evidence type="ECO:0000256" key="1">
    <source>
        <dbReference type="ARBA" id="ARBA00004651"/>
    </source>
</evidence>
<evidence type="ECO:0000256" key="2">
    <source>
        <dbReference type="ARBA" id="ARBA00010145"/>
    </source>
</evidence>
<name>A0ABW0NZX2_9HYPH</name>
<organism evidence="10 11">
    <name type="scientific">Bosea massiliensis</name>
    <dbReference type="NCBI Taxonomy" id="151419"/>
    <lineage>
        <taxon>Bacteria</taxon>
        <taxon>Pseudomonadati</taxon>
        <taxon>Pseudomonadota</taxon>
        <taxon>Alphaproteobacteria</taxon>
        <taxon>Hyphomicrobiales</taxon>
        <taxon>Boseaceae</taxon>
        <taxon>Bosea</taxon>
    </lineage>
</organism>
<evidence type="ECO:0000256" key="7">
    <source>
        <dbReference type="ARBA" id="ARBA00023136"/>
    </source>
</evidence>
<dbReference type="Pfam" id="PF03547">
    <property type="entry name" value="Mem_trans"/>
    <property type="match status" value="1"/>
</dbReference>
<dbReference type="EMBL" id="JBHSLU010000032">
    <property type="protein sequence ID" value="MFC5506030.1"/>
    <property type="molecule type" value="Genomic_DNA"/>
</dbReference>
<keyword evidence="5 9" id="KW-0812">Transmembrane</keyword>
<evidence type="ECO:0000256" key="9">
    <source>
        <dbReference type="SAM" id="Phobius"/>
    </source>
</evidence>
<dbReference type="Gene3D" id="1.20.1530.20">
    <property type="match status" value="1"/>
</dbReference>
<comment type="similarity">
    <text evidence="2">Belongs to the auxin efflux carrier (TC 2.A.69) family.</text>
</comment>
<feature type="transmembrane region" description="Helical" evidence="9">
    <location>
        <begin position="32"/>
        <end position="54"/>
    </location>
</feature>
<dbReference type="PANTHER" id="PTHR36838">
    <property type="entry name" value="AUXIN EFFLUX CARRIER FAMILY PROTEIN"/>
    <property type="match status" value="1"/>
</dbReference>
<evidence type="ECO:0000313" key="10">
    <source>
        <dbReference type="EMBL" id="MFC5506030.1"/>
    </source>
</evidence>
<dbReference type="InterPro" id="IPR038770">
    <property type="entry name" value="Na+/solute_symporter_sf"/>
</dbReference>
<comment type="caution">
    <text evidence="10">The sequence shown here is derived from an EMBL/GenBank/DDBJ whole genome shotgun (WGS) entry which is preliminary data.</text>
</comment>
<feature type="transmembrane region" description="Helical" evidence="9">
    <location>
        <begin position="160"/>
        <end position="181"/>
    </location>
</feature>
<dbReference type="Proteomes" id="UP001596060">
    <property type="component" value="Unassembled WGS sequence"/>
</dbReference>
<comment type="subcellular location">
    <subcellularLocation>
        <location evidence="1">Cell membrane</location>
        <topology evidence="1">Multi-pass membrane protein</topology>
    </subcellularLocation>
</comment>
<evidence type="ECO:0000256" key="5">
    <source>
        <dbReference type="ARBA" id="ARBA00022692"/>
    </source>
</evidence>
<feature type="transmembrane region" description="Helical" evidence="9">
    <location>
        <begin position="259"/>
        <end position="281"/>
    </location>
</feature>
<evidence type="ECO:0000256" key="3">
    <source>
        <dbReference type="ARBA" id="ARBA00022448"/>
    </source>
</evidence>
<evidence type="ECO:0000313" key="11">
    <source>
        <dbReference type="Proteomes" id="UP001596060"/>
    </source>
</evidence>
<feature type="transmembrane region" description="Helical" evidence="9">
    <location>
        <begin position="93"/>
        <end position="115"/>
    </location>
</feature>
<gene>
    <name evidence="10" type="ORF">ACFPN9_12250</name>
</gene>
<keyword evidence="4" id="KW-1003">Cell membrane</keyword>
<feature type="transmembrane region" description="Helical" evidence="9">
    <location>
        <begin position="136"/>
        <end position="154"/>
    </location>
</feature>
<keyword evidence="11" id="KW-1185">Reference proteome</keyword>
<keyword evidence="3" id="KW-0813">Transport</keyword>
<feature type="transmembrane region" description="Helical" evidence="9">
    <location>
        <begin position="287"/>
        <end position="306"/>
    </location>
</feature>
<protein>
    <submittedName>
        <fullName evidence="10">AEC family transporter</fullName>
    </submittedName>
</protein>
<keyword evidence="7 9" id="KW-0472">Membrane</keyword>
<sequence length="340" mass="35692">MAVRDINGPRPGRFPSGNRYRRVPPGGPASPLLAEAMLTSLIAVFLVIATGWFLKVRGIVGPSHWLGVERLTYQVLFPAVVIHTLAVADLSRLPVLAMGLSLVLAILIVAALLLLSRPMLARAGIDGPAFTSIFQGSVRWNTFVALALAAGLQGRDGTTLMAIAVAAMIPLLNVMCVLVLSRFAHGRPMGPLATVRSIAFNPFIWSSAVGLVLNQCQWMLPAAIVSYLDVMGRAALGVGLLAVGAGLDLRSLARPRTAHLVAVTTKLVVMPLLAWTIARHLGLNGPALTMTVVAASVPTATAAYFLARDLGGDAPLMAEITTLQTLLALGTLPLAVLFLG</sequence>
<accession>A0ABW0NZX2</accession>
<feature type="transmembrane region" description="Helical" evidence="9">
    <location>
        <begin position="66"/>
        <end position="87"/>
    </location>
</feature>
<keyword evidence="6 9" id="KW-1133">Transmembrane helix</keyword>
<proteinExistence type="inferred from homology"/>
<feature type="region of interest" description="Disordered" evidence="8">
    <location>
        <begin position="1"/>
        <end position="23"/>
    </location>
</feature>
<reference evidence="11" key="1">
    <citation type="journal article" date="2019" name="Int. J. Syst. Evol. Microbiol.">
        <title>The Global Catalogue of Microorganisms (GCM) 10K type strain sequencing project: providing services to taxonomists for standard genome sequencing and annotation.</title>
        <authorList>
            <consortium name="The Broad Institute Genomics Platform"/>
            <consortium name="The Broad Institute Genome Sequencing Center for Infectious Disease"/>
            <person name="Wu L."/>
            <person name="Ma J."/>
        </authorList>
    </citation>
    <scope>NUCLEOTIDE SEQUENCE [LARGE SCALE GENOMIC DNA]</scope>
    <source>
        <strain evidence="11">CCUG 43117</strain>
    </source>
</reference>
<dbReference type="PANTHER" id="PTHR36838:SF4">
    <property type="entry name" value="AUXIN EFFLUX CARRIER FAMILY PROTEIN"/>
    <property type="match status" value="1"/>
</dbReference>
<evidence type="ECO:0000256" key="8">
    <source>
        <dbReference type="SAM" id="MobiDB-lite"/>
    </source>
</evidence>
<evidence type="ECO:0000256" key="6">
    <source>
        <dbReference type="ARBA" id="ARBA00022989"/>
    </source>
</evidence>
<evidence type="ECO:0000256" key="4">
    <source>
        <dbReference type="ARBA" id="ARBA00022475"/>
    </source>
</evidence>
<dbReference type="InterPro" id="IPR004776">
    <property type="entry name" value="Mem_transp_PIN-like"/>
</dbReference>
<feature type="transmembrane region" description="Helical" evidence="9">
    <location>
        <begin position="225"/>
        <end position="247"/>
    </location>
</feature>
<feature type="transmembrane region" description="Helical" evidence="9">
    <location>
        <begin position="318"/>
        <end position="339"/>
    </location>
</feature>